<dbReference type="InterPro" id="IPR003594">
    <property type="entry name" value="HATPase_dom"/>
</dbReference>
<dbReference type="Pfam" id="PF26379">
    <property type="entry name" value="FimL_2nd"/>
    <property type="match status" value="1"/>
</dbReference>
<gene>
    <name evidence="14" type="ORF">C8R14_10640</name>
</gene>
<sequence length="1716" mass="192149">MNTDTRINISSVMGIREAIEQIFTLIHRHFDSYATDTDDTRQIEECRYYMHQLNGMLEMLELSGVAFVGISVEELLAALQERRIEPDAQTLVVVRQAIRSIYRYLDALIDGEVDNPVKLFPVYRKIMQVQGLEEISESDLFFPDIRESLPLQPVELDLDDTSRQETAKQARAQFQSGLLSWLKNADDKQSLQKMIEAVRSIEKLPAAIEQRKFWWISSGFLDSLLHQEQVVDKSVRRLCGKIEQEIRHLNKESHVVAARLTRELLYRIARSQPVSERLQEISRVYDWQIPLSTIDNQEHLDESIMDEEATASDLQSMRVLLEDINDQWRKFNAEDQENISSLLALTEQLKVLISRVSCPPLEKLAGVIHGVLSYLRIRPQSMNEGIALDIASSLLLTENAIDNFHRLSPEFPSQVDALATRIRAVTTGKGEDIDLPDLPNPDQAGHLTQEKKLFKQVAQEVLANLAQVEDILDRFFFEPEIRNDLPLLPELFNQISGVLNVLELDQASTVLDSCRALTEKLTASDHLIDQAEQMLLADALSSLGFYIEALRNSQSDAEEILATIMQRLGQKPAGLGLSTDIREIPIDFAVAADRLFESDPEQLIDPELLAVFLDESSDVLASIADHLESCYANYANQDALTTIRRDFHTLKGSGRMVKLEALSEVAWRIEQLMNRWLSEQKPATSILLDLLAESHRQFSNWCASLRKDGAVEIKAEYLLDQIRALMYGTDEQPDIAATSLAPEVFEQAPEIEPLPTITDALSDIKTGAETAIRIGDSEVPADLFRIFINEASTHVATLKQAFNLPGDDAILSVTHESMLAAHTLASTSRALELGFIAQIGQALERWFNRLLTTSNMPGQQALSYMTTAVNLLDDMLATIREHQFPSAETVQASAEITHELMRLLEEAPAIQATETEQMVEMEEMAPLELAVDEVLEEDSSASMSETEISLPVSSLQQVKDAFADLDQELLEVFLEEAQELQSEIGTNLRIWRKQPNQMNARKAVLRALHTLKGSARIADAQQVSDLAHQMESDIESLYDQTASAALLDQLETQFDTISDKVEQLRSSLQPESQPAPVTEEAEAHPELLPPAVETVSALPISTADTDQPFRKTTLRVDAELIDRLINESGESSIIRSRVEAQLYDLEQYLQDLGESVDRMRGQLREVELLAETQMPASSLPSITGQTDFDPLELDRFTRFQELTRLMAESMDDVVTIHKSLREIQRAATMTVDQQAHLNRQLQQDLLRIRTIPFSHYSERLYRAVRQVTKDTGKQANLIIQGDSIEFDRGVLDKISSSLEHLLRNALVHGIETPEERLSIGKAEAGQITLDLHRDGNEIVMVLQDDGIGLDAERIREKARQLGLGSPENEQDDEQWYPLIFTHGFSTLDGVTDIAGRGVGLDIVRNELGELGGNIAVTSEKNRGTTFTLRFPVTLALTQALMVKAGDSTYAIPIAIVAHVLEMNAETLGTAYQEHHLIWNGNRFPLGYLPHLLGVSHTFPEIRRSNRIVLLQTEHEQLAIHADALIGQCEVVIKNIGPQLSNAPGIEGATITGDGSIVLIINPIKLLQREQVRELLSAGPMTPVDAADIHPSATAPVVMIVDDSLTVRKVTSRLLERQGYEILIAKDGVGALQLLRETIPAIMLVDIEMPHMDGFELIRAVRNNPELQNIPIIIISSRTAEKHRKVAEELGVNEFMGKPYQEDELLQHIERLIKEGC</sequence>
<feature type="domain" description="HPt" evidence="13">
    <location>
        <begin position="776"/>
        <end position="879"/>
    </location>
</feature>
<dbReference type="PROSITE" id="PS50894">
    <property type="entry name" value="HPT"/>
    <property type="match status" value="3"/>
</dbReference>
<evidence type="ECO:0000259" key="13">
    <source>
        <dbReference type="PROSITE" id="PS50894"/>
    </source>
</evidence>
<dbReference type="PROSITE" id="PS50110">
    <property type="entry name" value="RESPONSE_REGULATORY"/>
    <property type="match status" value="1"/>
</dbReference>
<dbReference type="Pfam" id="PF00072">
    <property type="entry name" value="Response_reg"/>
    <property type="match status" value="1"/>
</dbReference>
<dbReference type="SMART" id="SM01231">
    <property type="entry name" value="H-kinase_dim"/>
    <property type="match status" value="1"/>
</dbReference>
<dbReference type="PANTHER" id="PTHR43395">
    <property type="entry name" value="SENSOR HISTIDINE KINASE CHEA"/>
    <property type="match status" value="1"/>
</dbReference>
<feature type="modified residue" description="Phosphohistidine" evidence="7">
    <location>
        <position position="648"/>
    </location>
</feature>
<dbReference type="PANTHER" id="PTHR43395:SF8">
    <property type="entry name" value="HISTIDINE KINASE"/>
    <property type="match status" value="1"/>
</dbReference>
<feature type="domain" description="HPt" evidence="13">
    <location>
        <begin position="962"/>
        <end position="1064"/>
    </location>
</feature>
<evidence type="ECO:0000256" key="2">
    <source>
        <dbReference type="ARBA" id="ARBA00012438"/>
    </source>
</evidence>
<keyword evidence="15" id="KW-1185">Reference proteome</keyword>
<dbReference type="InterPro" id="IPR001789">
    <property type="entry name" value="Sig_transdc_resp-reg_receiver"/>
</dbReference>
<feature type="domain" description="CheW-like" evidence="12">
    <location>
        <begin position="1436"/>
        <end position="1571"/>
    </location>
</feature>
<reference evidence="14 15" key="1">
    <citation type="submission" date="2018-04" db="EMBL/GenBank/DDBJ databases">
        <title>Active sludge and wastewater microbial communities from Klosterneuburg, Austria.</title>
        <authorList>
            <person name="Wagner M."/>
        </authorList>
    </citation>
    <scope>NUCLEOTIDE SEQUENCE [LARGE SCALE GENOMIC DNA]</scope>
    <source>
        <strain evidence="14 15">Nm 57</strain>
    </source>
</reference>
<dbReference type="SUPFAM" id="SSF47226">
    <property type="entry name" value="Histidine-containing phosphotransfer domain, HPT domain"/>
    <property type="match status" value="5"/>
</dbReference>
<evidence type="ECO:0000313" key="15">
    <source>
        <dbReference type="Proteomes" id="UP000247780"/>
    </source>
</evidence>
<dbReference type="SUPFAM" id="SSF55874">
    <property type="entry name" value="ATPase domain of HSP90 chaperone/DNA topoisomerase II/histidine kinase"/>
    <property type="match status" value="1"/>
</dbReference>
<dbReference type="InterPro" id="IPR008207">
    <property type="entry name" value="Sig_transdc_His_kin_Hpt_dom"/>
</dbReference>
<dbReference type="Gene3D" id="1.20.120.160">
    <property type="entry name" value="HPT domain"/>
    <property type="match status" value="4"/>
</dbReference>
<dbReference type="InterPro" id="IPR058661">
    <property type="entry name" value="FimL_2nd"/>
</dbReference>
<dbReference type="Pfam" id="PF02895">
    <property type="entry name" value="H-kinase_dim"/>
    <property type="match status" value="1"/>
</dbReference>
<dbReference type="InterPro" id="IPR002545">
    <property type="entry name" value="CheW-lke_dom"/>
</dbReference>
<dbReference type="Pfam" id="PF02518">
    <property type="entry name" value="HATPase_c"/>
    <property type="match status" value="1"/>
</dbReference>
<evidence type="ECO:0000259" key="11">
    <source>
        <dbReference type="PROSITE" id="PS50110"/>
    </source>
</evidence>
<dbReference type="SMART" id="SM00387">
    <property type="entry name" value="HATPase_c"/>
    <property type="match status" value="1"/>
</dbReference>
<evidence type="ECO:0000256" key="1">
    <source>
        <dbReference type="ARBA" id="ARBA00000085"/>
    </source>
</evidence>
<dbReference type="Gene3D" id="3.40.50.2300">
    <property type="match status" value="1"/>
</dbReference>
<dbReference type="InterPro" id="IPR051315">
    <property type="entry name" value="Bact_Chemotaxis_CheA"/>
</dbReference>
<name>A0ABX5M8I0_9PROT</name>
<protein>
    <recommendedName>
        <fullName evidence="2">histidine kinase</fullName>
        <ecNumber evidence="2">2.7.13.3</ecNumber>
    </recommendedName>
</protein>
<dbReference type="InterPro" id="IPR004105">
    <property type="entry name" value="CheA-like_dim"/>
</dbReference>
<evidence type="ECO:0000259" key="10">
    <source>
        <dbReference type="PROSITE" id="PS50109"/>
    </source>
</evidence>
<feature type="region of interest" description="Disordered" evidence="9">
    <location>
        <begin position="1064"/>
        <end position="1083"/>
    </location>
</feature>
<keyword evidence="3 8" id="KW-0597">Phosphoprotein</keyword>
<dbReference type="SMART" id="SM00448">
    <property type="entry name" value="REC"/>
    <property type="match status" value="1"/>
</dbReference>
<evidence type="ECO:0000256" key="5">
    <source>
        <dbReference type="ARBA" id="ARBA00022777"/>
    </source>
</evidence>
<keyword evidence="5 14" id="KW-0418">Kinase</keyword>
<dbReference type="CDD" id="cd00088">
    <property type="entry name" value="HPT"/>
    <property type="match status" value="2"/>
</dbReference>
<dbReference type="Pfam" id="PF01584">
    <property type="entry name" value="CheW"/>
    <property type="match status" value="1"/>
</dbReference>
<dbReference type="InterPro" id="IPR004358">
    <property type="entry name" value="Sig_transdc_His_kin-like_C"/>
</dbReference>
<dbReference type="Pfam" id="PF01627">
    <property type="entry name" value="Hpt"/>
    <property type="match status" value="3"/>
</dbReference>
<dbReference type="InterPro" id="IPR005467">
    <property type="entry name" value="His_kinase_dom"/>
</dbReference>
<comment type="caution">
    <text evidence="14">The sequence shown here is derived from an EMBL/GenBank/DDBJ whole genome shotgun (WGS) entry which is preliminary data.</text>
</comment>
<evidence type="ECO:0000256" key="4">
    <source>
        <dbReference type="ARBA" id="ARBA00022679"/>
    </source>
</evidence>
<dbReference type="InterPro" id="IPR036641">
    <property type="entry name" value="HPT_dom_sf"/>
</dbReference>
<evidence type="ECO:0000256" key="7">
    <source>
        <dbReference type="PROSITE-ProRule" id="PRU00110"/>
    </source>
</evidence>
<keyword evidence="6" id="KW-0902">Two-component regulatory system</keyword>
<evidence type="ECO:0000259" key="12">
    <source>
        <dbReference type="PROSITE" id="PS50851"/>
    </source>
</evidence>
<proteinExistence type="predicted"/>
<dbReference type="SMART" id="SM00073">
    <property type="entry name" value="HPT"/>
    <property type="match status" value="2"/>
</dbReference>
<dbReference type="InterPro" id="IPR036890">
    <property type="entry name" value="HATPase_C_sf"/>
</dbReference>
<dbReference type="EC" id="2.7.13.3" evidence="2"/>
<evidence type="ECO:0000256" key="9">
    <source>
        <dbReference type="SAM" id="MobiDB-lite"/>
    </source>
</evidence>
<dbReference type="InterPro" id="IPR011006">
    <property type="entry name" value="CheY-like_superfamily"/>
</dbReference>
<dbReference type="SMART" id="SM00260">
    <property type="entry name" value="CheW"/>
    <property type="match status" value="1"/>
</dbReference>
<feature type="domain" description="Response regulatory" evidence="11">
    <location>
        <begin position="1596"/>
        <end position="1712"/>
    </location>
</feature>
<evidence type="ECO:0000256" key="3">
    <source>
        <dbReference type="ARBA" id="ARBA00022553"/>
    </source>
</evidence>
<dbReference type="PRINTS" id="PR00344">
    <property type="entry name" value="BCTRLSENSOR"/>
</dbReference>
<organism evidence="14 15">
    <name type="scientific">Nitrosomonas eutropha</name>
    <dbReference type="NCBI Taxonomy" id="916"/>
    <lineage>
        <taxon>Bacteria</taxon>
        <taxon>Pseudomonadati</taxon>
        <taxon>Pseudomonadota</taxon>
        <taxon>Betaproteobacteria</taxon>
        <taxon>Nitrosomonadales</taxon>
        <taxon>Nitrosomonadaceae</taxon>
        <taxon>Nitrosomonas</taxon>
    </lineage>
</organism>
<evidence type="ECO:0000256" key="6">
    <source>
        <dbReference type="ARBA" id="ARBA00023012"/>
    </source>
</evidence>
<dbReference type="SUPFAM" id="SSF52172">
    <property type="entry name" value="CheY-like"/>
    <property type="match status" value="1"/>
</dbReference>
<accession>A0ABX5M8I0</accession>
<feature type="modified residue" description="Phosphohistidine" evidence="7">
    <location>
        <position position="1009"/>
    </location>
</feature>
<dbReference type="Gene3D" id="3.30.565.10">
    <property type="entry name" value="Histidine kinase-like ATPase, C-terminal domain"/>
    <property type="match status" value="1"/>
</dbReference>
<dbReference type="PROSITE" id="PS50851">
    <property type="entry name" value="CHEW"/>
    <property type="match status" value="1"/>
</dbReference>
<feature type="domain" description="HPt" evidence="13">
    <location>
        <begin position="601"/>
        <end position="705"/>
    </location>
</feature>
<dbReference type="SUPFAM" id="SSF50341">
    <property type="entry name" value="CheW-like"/>
    <property type="match status" value="1"/>
</dbReference>
<feature type="modified residue" description="4-aspartylphosphate" evidence="8">
    <location>
        <position position="1645"/>
    </location>
</feature>
<feature type="modified residue" description="Phosphohistidine" evidence="7">
    <location>
        <position position="822"/>
    </location>
</feature>
<dbReference type="RefSeq" id="WP_011634237.1">
    <property type="nucleotide sequence ID" value="NZ_QICQ01000006.1"/>
</dbReference>
<dbReference type="Gene3D" id="2.30.30.40">
    <property type="entry name" value="SH3 Domains"/>
    <property type="match status" value="1"/>
</dbReference>
<dbReference type="PROSITE" id="PS50109">
    <property type="entry name" value="HIS_KIN"/>
    <property type="match status" value="1"/>
</dbReference>
<evidence type="ECO:0000313" key="14">
    <source>
        <dbReference type="EMBL" id="PXV83299.1"/>
    </source>
</evidence>
<evidence type="ECO:0000256" key="8">
    <source>
        <dbReference type="PROSITE-ProRule" id="PRU00169"/>
    </source>
</evidence>
<comment type="catalytic activity">
    <reaction evidence="1">
        <text>ATP + protein L-histidine = ADP + protein N-phospho-L-histidine.</text>
        <dbReference type="EC" id="2.7.13.3"/>
    </reaction>
</comment>
<keyword evidence="4" id="KW-0808">Transferase</keyword>
<dbReference type="EMBL" id="QICQ01000006">
    <property type="protein sequence ID" value="PXV83299.1"/>
    <property type="molecule type" value="Genomic_DNA"/>
</dbReference>
<dbReference type="Proteomes" id="UP000247780">
    <property type="component" value="Unassembled WGS sequence"/>
</dbReference>
<feature type="domain" description="Histidine kinase" evidence="10">
    <location>
        <begin position="1201"/>
        <end position="1434"/>
    </location>
</feature>
<dbReference type="InterPro" id="IPR036061">
    <property type="entry name" value="CheW-like_dom_sf"/>
</dbReference>
<dbReference type="GO" id="GO:0016301">
    <property type="term" value="F:kinase activity"/>
    <property type="evidence" value="ECO:0007669"/>
    <property type="project" value="UniProtKB-KW"/>
</dbReference>